<dbReference type="Pfam" id="PF14429">
    <property type="entry name" value="DOCK-C2"/>
    <property type="match status" value="1"/>
</dbReference>
<dbReference type="Pfam" id="PF20421">
    <property type="entry name" value="DHR-2_Lobe_C"/>
    <property type="match status" value="1"/>
</dbReference>
<proteinExistence type="inferred from homology"/>
<sequence length="2248" mass="257226">MGCTASIVLLQAFRSVVQRSCPHICRRRQEEPSHEILPLESDDEMSRPRTLIIMQEKPRLIEPLDYEAVVEELEKTYQNHALRDLLFFPSDDFSTATVSWDIRTLYSTVPEDAEHKAENLLVKEACKFYSSQWYVVNYKYERYSGDIRQLPRAEYKPEKLPSHSFEVDHEDADKDEDTTSHSSSKGGGGAGGTGVFKSGWLYKGNFNSTVNNTVTVRSFKKRFFQLTQLPDNSYIMNFYKDEKISKEPKGCIFLDSCTGVVQNNRLRKYAFELKMNDLTYFVLAAETESDMDDWIHTLNRVLQISPEGALQGRRSTELTDLGLDSLDNSITCECTPEETESSENSLHPDFTKYLTETEETVKTTRNLERLNLFSLDPDIDSLKFQKKDHLEPELVIKPFEEKAAKRIMVICKALNLNLQGCVTENENDPVTNIEPFFVSVALYDLRDNRKISADFHVDLNHPAVRQMLPGASVALENGNIDTVTPRQSEEPPIKGFPEEWLKFPKQAIFSVSNPHSDIVLVAKIEKVLMGNIPSGAEPYIKNPDSNKYAQKILKSNRQFCSKLGKYRMPFAWAVRSVFKDNQGNVDRDSRFSPLYRQESSKISTEDLLKLVSDYRRADRISKTQTIPGSLDITVDNIPLEHPNCVTSSFIPVKPFNVTAQPEPTVEVEEFVYDSTKHCRPYRVYKNQIYIYPKHLKYDSQKCFNKARNITTCIEFKNSDEEDAKPLKCIYGKPGGPLFTSATYTAVLHHSQNPDFSDEVKIELPTQLHEKHHVLFSFYHVTCDINAKANAKKKEALETPVGYAWLPLMKHDQIASQEYNIPVATSLPPNYLSFQDPASGKHGGSDIKWVDGGKPLFKVSTFVVSTVNTQDPHVNTFFRQCQKREKDMSQSPTSNFVRSCKNLLNVEKIQAIMSFLPIILNQLFKVLVQNEEDEINTTVTRVLTDIVARCHEEQLDHSVQSYIKFVFKTRACKERTIHEELAKNVTGLLKSNDSTTVKHVLKHSWFFFAIILKSMAQHLIDTNKIQLSRPQRFPESYQNELDNLVMVLSDHVIWKNKDALEETRRANHSVARFLKRCFTFMDRGFVFKMINNYISMFSSGDPKTLCQYKFDFLQEVCQHEHFIPLCLPIRSANIPDPLTPSESIQELHASDMPEYSVTNEFCRKHFLIGILLREVGFALQEDQDIRHLALAVLKNLMAKHSFDDRYREPGKQAQIAGLYMPLYGMLLDNMPRIYLKDLYPFTVNTSNQGSRDDLSTNGGFHTQSTMKHANSVDTSFSKDVLNSIAAFSSIAISTVNHADSRASLASLDSNPSTNEKSSEKTDNCEKIPRPLSLIGSTLRFDKLDQAETRSLLMCFLHIMKTISEETLIAYWQRAPSAEVSDFFSILDVCLQNFRYLGKRNIISLPCRKIAAAFKFVQSTQNNGTLKGSNPSCQTSGHLSQWMHTVSSHEGQKQHRSQTLPIIRGKNALSNPKLLQMLDNTMSSNSNEIDIVHHVDTEANIATEVCLTILDLLALFTQTHQRQLQQSECQNSMMKRIFDTYMLFFQVNQSATALKHVFASLRLFVCKFPSAFFQGPADLCGSFCYEVLKCCNHRSRSTQTEASALLYFFMRKNFEFNKQKSIVRSHLQLIKAVSQLIADAGIGGSRFQHSLAIANNFANGDKQMKALCFPKNSNFPADVKDLTKRIRTVLMATAQMKEHEKDPEMLVDLQYSLANSYASTPELRRTWLESMAKIHARNGDLSEAAMCYIHIAALIAEYLKRRGYWKTEKICTPSLLPEDIHPCDSNPLLTTPGGGSMFSMGWPAFLSITPNIKEEGEMKEDSGMQDTPYNENILVEQLYMCVEFLWKSERYELIADVNKPIIAVFEKQRDFKKLSDLYYDIHRSYLKVAEVVNSEKRLFGRFYRVAFYGQAVGFFEEEEGKEYIYKEPKLTGLSEISQRLLKLYADKFGADNVKIIQDSNKVNPKDLDPKYAYIQVTYVTPFFEEKEMEERKTDFEMHHNINRFVFETPFTLSGKKHGGVEEQCKRRTVLTTSHLFPYVKKRIQVVSQSSTELNPIEVAIDEMSKKVSELNQLCTMEEVDMIRLQLKLQGSVSVKVNAGPMAYARAFLEETNAKKYPDNQVKLLKEIFRQFADACGQALDVNERLIKEDQLEYQEELRSHYRDMLSELSAIMNEQLCHGPCLYSFCSSVSSISLSTVSKSGMFFFPYVYSVLCGLLVYLFISPRHIHSDQCFLSVHLIRTTLFLFQGRLI</sequence>
<dbReference type="Gene3D" id="1.25.40.410">
    <property type="match status" value="1"/>
</dbReference>
<feature type="transmembrane region" description="Helical" evidence="5">
    <location>
        <begin position="2199"/>
        <end position="2219"/>
    </location>
</feature>
<dbReference type="InterPro" id="IPR037809">
    <property type="entry name" value="C2_Dock-D"/>
</dbReference>
<dbReference type="InterPro" id="IPR027357">
    <property type="entry name" value="DOCKER_dom"/>
</dbReference>
<keyword evidence="2" id="KW-0344">Guanine-nucleotide releasing factor</keyword>
<dbReference type="InterPro" id="IPR021816">
    <property type="entry name" value="DOCK_C/D_N"/>
</dbReference>
<dbReference type="SUPFAM" id="SSF50729">
    <property type="entry name" value="PH domain-like"/>
    <property type="match status" value="1"/>
</dbReference>
<dbReference type="InterPro" id="IPR026791">
    <property type="entry name" value="DOCK"/>
</dbReference>
<dbReference type="GO" id="GO:0030334">
    <property type="term" value="P:regulation of cell migration"/>
    <property type="evidence" value="ECO:0007669"/>
    <property type="project" value="TreeGrafter"/>
</dbReference>
<feature type="compositionally biased region" description="Basic and acidic residues" evidence="4">
    <location>
        <begin position="1315"/>
        <end position="1324"/>
    </location>
</feature>
<dbReference type="GO" id="GO:0007264">
    <property type="term" value="P:small GTPase-mediated signal transduction"/>
    <property type="evidence" value="ECO:0007669"/>
    <property type="project" value="InterPro"/>
</dbReference>
<feature type="domain" description="DOCKER" evidence="8">
    <location>
        <begin position="1713"/>
        <end position="2175"/>
    </location>
</feature>
<feature type="region of interest" description="Disordered" evidence="4">
    <location>
        <begin position="169"/>
        <end position="190"/>
    </location>
</feature>
<dbReference type="PROSITE" id="PS51651">
    <property type="entry name" value="DOCKER"/>
    <property type="match status" value="1"/>
</dbReference>
<evidence type="ECO:0000313" key="10">
    <source>
        <dbReference type="RefSeq" id="XP_032336263.1"/>
    </source>
</evidence>
<dbReference type="CDD" id="cd08697">
    <property type="entry name" value="C2_Dock-D"/>
    <property type="match status" value="1"/>
</dbReference>
<dbReference type="InterPro" id="IPR035892">
    <property type="entry name" value="C2_domain_sf"/>
</dbReference>
<dbReference type="Gene3D" id="2.60.40.150">
    <property type="entry name" value="C2 domain"/>
    <property type="match status" value="1"/>
</dbReference>
<protein>
    <submittedName>
        <fullName evidence="10">Dedicator of cytokinesis protein 10 isoform X18</fullName>
    </submittedName>
</protein>
<organism evidence="9 10">
    <name type="scientific">Camelus ferus</name>
    <name type="common">Wild bactrian camel</name>
    <name type="synonym">Camelus bactrianus ferus</name>
    <dbReference type="NCBI Taxonomy" id="419612"/>
    <lineage>
        <taxon>Eukaryota</taxon>
        <taxon>Metazoa</taxon>
        <taxon>Chordata</taxon>
        <taxon>Craniata</taxon>
        <taxon>Vertebrata</taxon>
        <taxon>Euteleostomi</taxon>
        <taxon>Mammalia</taxon>
        <taxon>Eutheria</taxon>
        <taxon>Laurasiatheria</taxon>
        <taxon>Artiodactyla</taxon>
        <taxon>Tylopoda</taxon>
        <taxon>Camelidae</taxon>
        <taxon>Camelus</taxon>
    </lineage>
</organism>
<gene>
    <name evidence="10" type="primary">DOCK10</name>
</gene>
<dbReference type="CDD" id="cd11699">
    <property type="entry name" value="DHR2_DOCK10"/>
    <property type="match status" value="1"/>
</dbReference>
<dbReference type="InterPro" id="IPR043162">
    <property type="entry name" value="DOCK_C_lobe_C"/>
</dbReference>
<dbReference type="Pfam" id="PF20422">
    <property type="entry name" value="DHR-2_Lobe_B"/>
    <property type="match status" value="1"/>
</dbReference>
<evidence type="ECO:0000259" key="6">
    <source>
        <dbReference type="PROSITE" id="PS50003"/>
    </source>
</evidence>
<dbReference type="Pfam" id="PF00169">
    <property type="entry name" value="PH"/>
    <property type="match status" value="1"/>
</dbReference>
<dbReference type="PANTHER" id="PTHR23317">
    <property type="entry name" value="DEDICATOR OF CYTOKINESIS DOCK"/>
    <property type="match status" value="1"/>
</dbReference>
<dbReference type="PROSITE" id="PS51650">
    <property type="entry name" value="C2_DOCK"/>
    <property type="match status" value="1"/>
</dbReference>
<keyword evidence="5" id="KW-1133">Transmembrane helix</keyword>
<evidence type="ECO:0000256" key="1">
    <source>
        <dbReference type="ARBA" id="ARBA00022553"/>
    </source>
</evidence>
<dbReference type="PROSITE" id="PS50003">
    <property type="entry name" value="PH_DOMAIN"/>
    <property type="match status" value="1"/>
</dbReference>
<comment type="similarity">
    <text evidence="3">Belongs to the DOCK family.</text>
</comment>
<dbReference type="Gene3D" id="2.30.29.30">
    <property type="entry name" value="Pleckstrin-homology domain (PH domain)/Phosphotyrosine-binding domain (PTB)"/>
    <property type="match status" value="1"/>
</dbReference>
<dbReference type="InterPro" id="IPR046769">
    <property type="entry name" value="DOCKER_Lobe_A"/>
</dbReference>
<keyword evidence="5" id="KW-0812">Transmembrane</keyword>
<dbReference type="FunFam" id="2.60.40.150:FF:000015">
    <property type="entry name" value="dedicator of cytokinesis protein 9 isoform X1"/>
    <property type="match status" value="1"/>
</dbReference>
<dbReference type="InterPro" id="IPR011993">
    <property type="entry name" value="PH-like_dom_sf"/>
</dbReference>
<dbReference type="InterPro" id="IPR046770">
    <property type="entry name" value="DOCKER_Lobe_B"/>
</dbReference>
<evidence type="ECO:0000256" key="2">
    <source>
        <dbReference type="ARBA" id="ARBA00022658"/>
    </source>
</evidence>
<dbReference type="Pfam" id="PF11878">
    <property type="entry name" value="DOCK_C-D_N"/>
    <property type="match status" value="1"/>
</dbReference>
<dbReference type="Pfam" id="PF06920">
    <property type="entry name" value="DHR-2_Lobe_A"/>
    <property type="match status" value="2"/>
</dbReference>
<dbReference type="GO" id="GO:0060997">
    <property type="term" value="P:dendritic spine morphogenesis"/>
    <property type="evidence" value="ECO:0007669"/>
    <property type="project" value="TreeGrafter"/>
</dbReference>
<keyword evidence="9" id="KW-1185">Reference proteome</keyword>
<evidence type="ECO:0000313" key="9">
    <source>
        <dbReference type="Proteomes" id="UP000694856"/>
    </source>
</evidence>
<dbReference type="GO" id="GO:0005085">
    <property type="term" value="F:guanyl-nucleotide exchange factor activity"/>
    <property type="evidence" value="ECO:0007669"/>
    <property type="project" value="UniProtKB-KW"/>
</dbReference>
<feature type="domain" description="PH" evidence="6">
    <location>
        <begin position="194"/>
        <end position="303"/>
    </location>
</feature>
<dbReference type="FunFam" id="1.20.58.740:FF:000001">
    <property type="entry name" value="dedicator of cytokinesis protein 9 isoform X1"/>
    <property type="match status" value="1"/>
</dbReference>
<evidence type="ECO:0000259" key="8">
    <source>
        <dbReference type="PROSITE" id="PS51651"/>
    </source>
</evidence>
<dbReference type="InterPro" id="IPR001849">
    <property type="entry name" value="PH_domain"/>
</dbReference>
<dbReference type="InterPro" id="IPR046773">
    <property type="entry name" value="DOCKER_Lobe_C"/>
</dbReference>
<keyword evidence="1" id="KW-0597">Phosphoprotein</keyword>
<dbReference type="RefSeq" id="XP_032336263.1">
    <property type="nucleotide sequence ID" value="XM_032480372.1"/>
</dbReference>
<dbReference type="CTD" id="55619"/>
<dbReference type="InterPro" id="IPR043161">
    <property type="entry name" value="DOCK_C_lobe_A"/>
</dbReference>
<dbReference type="SMART" id="SM00233">
    <property type="entry name" value="PH"/>
    <property type="match status" value="1"/>
</dbReference>
<dbReference type="Proteomes" id="UP000694856">
    <property type="component" value="Chromosome 5"/>
</dbReference>
<dbReference type="FunFam" id="2.30.29.30:FF:000016">
    <property type="entry name" value="dedicator of cytokinesis protein 9 isoform X1"/>
    <property type="match status" value="1"/>
</dbReference>
<dbReference type="Gene3D" id="1.20.58.740">
    <property type="match status" value="1"/>
</dbReference>
<keyword evidence="5" id="KW-0472">Membrane</keyword>
<evidence type="ECO:0000256" key="4">
    <source>
        <dbReference type="SAM" id="MobiDB-lite"/>
    </source>
</evidence>
<dbReference type="PANTHER" id="PTHR23317:SF71">
    <property type="entry name" value="DEDICATOR OF CYTOKINESIS PROTEIN 10"/>
    <property type="match status" value="1"/>
</dbReference>
<feature type="domain" description="C2 DOCK-type" evidence="7">
    <location>
        <begin position="685"/>
        <end position="863"/>
    </location>
</feature>
<dbReference type="GeneID" id="102512045"/>
<dbReference type="InterPro" id="IPR027007">
    <property type="entry name" value="C2_DOCK-type_domain"/>
</dbReference>
<dbReference type="CDD" id="cd13267">
    <property type="entry name" value="PH_DOCK-D"/>
    <property type="match status" value="1"/>
</dbReference>
<evidence type="ECO:0000256" key="3">
    <source>
        <dbReference type="PROSITE-ProRule" id="PRU00983"/>
    </source>
</evidence>
<feature type="region of interest" description="Disordered" evidence="4">
    <location>
        <begin position="1303"/>
        <end position="1324"/>
    </location>
</feature>
<accession>A0A8B8T2I0</accession>
<evidence type="ECO:0000256" key="5">
    <source>
        <dbReference type="SAM" id="Phobius"/>
    </source>
</evidence>
<evidence type="ECO:0000259" key="7">
    <source>
        <dbReference type="PROSITE" id="PS51650"/>
    </source>
</evidence>
<reference evidence="10" key="1">
    <citation type="submission" date="2025-08" db="UniProtKB">
        <authorList>
            <consortium name="RefSeq"/>
        </authorList>
    </citation>
    <scope>IDENTIFICATION</scope>
    <source>
        <tissue evidence="10">Ear skin</tissue>
    </source>
</reference>
<name>A0A8B8T2I0_CAMFR</name>